<name>A0ABQ9U2A7_SAGOE</name>
<sequence>MAHTRNLRQLPGPCPPLPRAAPVKATPPAPPAALSAHRDPSPPPHPPPPRARPAQRPRSLRAGAGARGVPQNLRHCQTGASPTYAVFLLLRGGPHGRAGHGPAGAATGRQRGGNGRGPGCGGGQAARGSGRRIPHRPYGMPPPPPPRLDREDPRVAQQPQAARARARHLSVAAAPAPPLASSQLRRLAPGAAAARLAPTGSQDGGACATPCRARARATRARAPLLRASGGKSARGDWTGWARTGFSPDLVPSAAANSGGGEAGQVGDSLYPDSPLASASSASFLRPEMATGLLY</sequence>
<organism evidence="2 3">
    <name type="scientific">Saguinus oedipus</name>
    <name type="common">Cotton-top tamarin</name>
    <name type="synonym">Oedipomidas oedipus</name>
    <dbReference type="NCBI Taxonomy" id="9490"/>
    <lineage>
        <taxon>Eukaryota</taxon>
        <taxon>Metazoa</taxon>
        <taxon>Chordata</taxon>
        <taxon>Craniata</taxon>
        <taxon>Vertebrata</taxon>
        <taxon>Euteleostomi</taxon>
        <taxon>Mammalia</taxon>
        <taxon>Eutheria</taxon>
        <taxon>Euarchontoglires</taxon>
        <taxon>Primates</taxon>
        <taxon>Haplorrhini</taxon>
        <taxon>Platyrrhini</taxon>
        <taxon>Cebidae</taxon>
        <taxon>Callitrichinae</taxon>
        <taxon>Saguinus</taxon>
    </lineage>
</organism>
<feature type="region of interest" description="Disordered" evidence="1">
    <location>
        <begin position="92"/>
        <end position="169"/>
    </location>
</feature>
<evidence type="ECO:0000256" key="1">
    <source>
        <dbReference type="SAM" id="MobiDB-lite"/>
    </source>
</evidence>
<feature type="region of interest" description="Disordered" evidence="1">
    <location>
        <begin position="218"/>
        <end position="238"/>
    </location>
</feature>
<protein>
    <submittedName>
        <fullName evidence="2">Uncharacterized protein</fullName>
    </submittedName>
</protein>
<comment type="caution">
    <text evidence="2">The sequence shown here is derived from an EMBL/GenBank/DDBJ whole genome shotgun (WGS) entry which is preliminary data.</text>
</comment>
<dbReference type="EMBL" id="JASSZA010000016">
    <property type="protein sequence ID" value="KAK2091199.1"/>
    <property type="molecule type" value="Genomic_DNA"/>
</dbReference>
<dbReference type="Proteomes" id="UP001266305">
    <property type="component" value="Unassembled WGS sequence"/>
</dbReference>
<feature type="compositionally biased region" description="Gly residues" evidence="1">
    <location>
        <begin position="93"/>
        <end position="102"/>
    </location>
</feature>
<feature type="region of interest" description="Disordered" evidence="1">
    <location>
        <begin position="1"/>
        <end position="78"/>
    </location>
</feature>
<feature type="compositionally biased region" description="Pro residues" evidence="1">
    <location>
        <begin position="41"/>
        <end position="51"/>
    </location>
</feature>
<accession>A0ABQ9U2A7</accession>
<proteinExistence type="predicted"/>
<evidence type="ECO:0000313" key="3">
    <source>
        <dbReference type="Proteomes" id="UP001266305"/>
    </source>
</evidence>
<gene>
    <name evidence="2" type="ORF">P7K49_030483</name>
</gene>
<feature type="compositionally biased region" description="Pro residues" evidence="1">
    <location>
        <begin position="12"/>
        <end position="31"/>
    </location>
</feature>
<evidence type="ECO:0000313" key="2">
    <source>
        <dbReference type="EMBL" id="KAK2091199.1"/>
    </source>
</evidence>
<feature type="compositionally biased region" description="Low complexity" evidence="1">
    <location>
        <begin position="156"/>
        <end position="169"/>
    </location>
</feature>
<feature type="region of interest" description="Disordered" evidence="1">
    <location>
        <begin position="251"/>
        <end position="271"/>
    </location>
</feature>
<reference evidence="2 3" key="1">
    <citation type="submission" date="2023-05" db="EMBL/GenBank/DDBJ databases">
        <title>B98-5 Cell Line De Novo Hybrid Assembly: An Optical Mapping Approach.</title>
        <authorList>
            <person name="Kananen K."/>
            <person name="Auerbach J.A."/>
            <person name="Kautto E."/>
            <person name="Blachly J.S."/>
        </authorList>
    </citation>
    <scope>NUCLEOTIDE SEQUENCE [LARGE SCALE GENOMIC DNA]</scope>
    <source>
        <strain evidence="2">B95-8</strain>
        <tissue evidence="2">Cell line</tissue>
    </source>
</reference>
<keyword evidence="3" id="KW-1185">Reference proteome</keyword>
<feature type="compositionally biased region" description="Gly residues" evidence="1">
    <location>
        <begin position="110"/>
        <end position="125"/>
    </location>
</feature>